<reference evidence="2" key="1">
    <citation type="submission" date="2022-11" db="UniProtKB">
        <authorList>
            <consortium name="WormBaseParasite"/>
        </authorList>
    </citation>
    <scope>IDENTIFICATION</scope>
</reference>
<evidence type="ECO:0000313" key="2">
    <source>
        <dbReference type="WBParaSite" id="ES5_v2.g14825.t1"/>
    </source>
</evidence>
<name>A0AC34FCY1_9BILA</name>
<organism evidence="1 2">
    <name type="scientific">Panagrolaimus sp. ES5</name>
    <dbReference type="NCBI Taxonomy" id="591445"/>
    <lineage>
        <taxon>Eukaryota</taxon>
        <taxon>Metazoa</taxon>
        <taxon>Ecdysozoa</taxon>
        <taxon>Nematoda</taxon>
        <taxon>Chromadorea</taxon>
        <taxon>Rhabditida</taxon>
        <taxon>Tylenchina</taxon>
        <taxon>Panagrolaimomorpha</taxon>
        <taxon>Panagrolaimoidea</taxon>
        <taxon>Panagrolaimidae</taxon>
        <taxon>Panagrolaimus</taxon>
    </lineage>
</organism>
<protein>
    <submittedName>
        <fullName evidence="2">Uncharacterized protein</fullName>
    </submittedName>
</protein>
<dbReference type="Proteomes" id="UP000887579">
    <property type="component" value="Unplaced"/>
</dbReference>
<sequence>MKVSAAILLVFIFAVAINAELEHLRGKRSVTTFGSHGSTVTDTGHVLTHGNNRVTTANRGNVGTVGNVHNSVVSPHGTHHNNVHNVANSGPAGTHNSVVAVHSSHTYRH</sequence>
<accession>A0AC34FCY1</accession>
<proteinExistence type="predicted"/>
<evidence type="ECO:0000313" key="1">
    <source>
        <dbReference type="Proteomes" id="UP000887579"/>
    </source>
</evidence>
<dbReference type="WBParaSite" id="ES5_v2.g14825.t1">
    <property type="protein sequence ID" value="ES5_v2.g14825.t1"/>
    <property type="gene ID" value="ES5_v2.g14825"/>
</dbReference>